<evidence type="ECO:0000256" key="1">
    <source>
        <dbReference type="SAM" id="Phobius"/>
    </source>
</evidence>
<protein>
    <submittedName>
        <fullName evidence="2">Uncharacterized protein</fullName>
    </submittedName>
</protein>
<name>A0A1X2ELU8_9MYCO</name>
<feature type="transmembrane region" description="Helical" evidence="1">
    <location>
        <begin position="291"/>
        <end position="312"/>
    </location>
</feature>
<evidence type="ECO:0000313" key="2">
    <source>
        <dbReference type="EMBL" id="ORX06154.1"/>
    </source>
</evidence>
<keyword evidence="1" id="KW-0812">Transmembrane</keyword>
<keyword evidence="1" id="KW-1133">Transmembrane helix</keyword>
<feature type="transmembrane region" description="Helical" evidence="1">
    <location>
        <begin position="181"/>
        <end position="199"/>
    </location>
</feature>
<dbReference type="OrthoDB" id="244933at2"/>
<sequence>MSNNARPTPRPARVGPRVPADWTPLRWGGPPPFVSWVTYRLPDGSEYTWRARPHRKRTGPLLLSADRAGLRTGEGQPADATSPWRRFWAPHRLAWWLALVFTVGSALFVAGAAGSLVPAFFGGQHPMSVFAESCYFAGAVLFTVALYGVLLEALNTDERIGPEGDNPAPRRFRWSPAPADLTRLEVLIPVVFLAGSLIFNYETTDSLASLFDLLPRLGLWQTTMIGSVFFLLGSMLQFIEAGNHYLSVEPRDISWWIGVLFILGSVGFVIGSLPGLGTPGVPDAHADAGALIVKIGFLSGGVAYLAGSYLMLPEMFSHLRPESTVRPS</sequence>
<accession>A0A1X2ELU8</accession>
<comment type="caution">
    <text evidence="2">The sequence shown here is derived from an EMBL/GenBank/DDBJ whole genome shotgun (WGS) entry which is preliminary data.</text>
</comment>
<dbReference type="RefSeq" id="WP_085109425.1">
    <property type="nucleotide sequence ID" value="NZ_JACKSN010000054.1"/>
</dbReference>
<feature type="transmembrane region" description="Helical" evidence="1">
    <location>
        <begin position="93"/>
        <end position="117"/>
    </location>
</feature>
<gene>
    <name evidence="2" type="ORF">AWC30_07040</name>
</gene>
<keyword evidence="1" id="KW-0472">Membrane</keyword>
<organism evidence="2 3">
    <name type="scientific">Mycolicibacillus trivialis</name>
    <dbReference type="NCBI Taxonomy" id="1798"/>
    <lineage>
        <taxon>Bacteria</taxon>
        <taxon>Bacillati</taxon>
        <taxon>Actinomycetota</taxon>
        <taxon>Actinomycetes</taxon>
        <taxon>Mycobacteriales</taxon>
        <taxon>Mycobacteriaceae</taxon>
        <taxon>Mycolicibacillus</taxon>
    </lineage>
</organism>
<feature type="transmembrane region" description="Helical" evidence="1">
    <location>
        <begin position="253"/>
        <end position="271"/>
    </location>
</feature>
<dbReference type="AlphaFoldDB" id="A0A1X2ELU8"/>
<reference evidence="2 3" key="1">
    <citation type="submission" date="2016-01" db="EMBL/GenBank/DDBJ databases">
        <title>The new phylogeny of the genus Mycobacterium.</title>
        <authorList>
            <person name="Tarcisio F."/>
            <person name="Conor M."/>
            <person name="Antonella G."/>
            <person name="Elisabetta G."/>
            <person name="Giulia F.S."/>
            <person name="Sara T."/>
            <person name="Anna F."/>
            <person name="Clotilde B."/>
            <person name="Roberto B."/>
            <person name="Veronica D.S."/>
            <person name="Fabio R."/>
            <person name="Monica P."/>
            <person name="Olivier J."/>
            <person name="Enrico T."/>
            <person name="Nicola S."/>
        </authorList>
    </citation>
    <scope>NUCLEOTIDE SEQUENCE [LARGE SCALE GENOMIC DNA]</scope>
    <source>
        <strain evidence="2 3">DSM 44153</strain>
    </source>
</reference>
<proteinExistence type="predicted"/>
<feature type="transmembrane region" description="Helical" evidence="1">
    <location>
        <begin position="219"/>
        <end position="241"/>
    </location>
</feature>
<keyword evidence="3" id="KW-1185">Reference proteome</keyword>
<dbReference type="Proteomes" id="UP000193090">
    <property type="component" value="Unassembled WGS sequence"/>
</dbReference>
<feature type="transmembrane region" description="Helical" evidence="1">
    <location>
        <begin position="129"/>
        <end position="150"/>
    </location>
</feature>
<dbReference type="EMBL" id="LQPZ01000016">
    <property type="protein sequence ID" value="ORX06154.1"/>
    <property type="molecule type" value="Genomic_DNA"/>
</dbReference>
<evidence type="ECO:0000313" key="3">
    <source>
        <dbReference type="Proteomes" id="UP000193090"/>
    </source>
</evidence>
<dbReference type="STRING" id="1798.AWC30_07040"/>